<feature type="transmembrane region" description="Helical" evidence="10">
    <location>
        <begin position="227"/>
        <end position="247"/>
    </location>
</feature>
<keyword evidence="6 10" id="KW-1133">Transmembrane helix</keyword>
<dbReference type="EMBL" id="KY494864">
    <property type="protein sequence ID" value="ARD70158.1"/>
    <property type="molecule type" value="Genomic_DNA"/>
</dbReference>
<protein>
    <recommendedName>
        <fullName evidence="9">Prepilin leader peptidase/N-methyltransferase</fullName>
        <ecNumber evidence="9">2.1.1.-</ecNumber>
        <ecNumber evidence="9">3.4.23.43</ecNumber>
    </recommendedName>
</protein>
<evidence type="ECO:0000256" key="6">
    <source>
        <dbReference type="ARBA" id="ARBA00022989"/>
    </source>
</evidence>
<dbReference type="InterPro" id="IPR050882">
    <property type="entry name" value="Prepilin_peptidase/N-MTase"/>
</dbReference>
<feature type="domain" description="Prepilin type IV endopeptidase peptidase" evidence="11">
    <location>
        <begin position="140"/>
        <end position="248"/>
    </location>
</feature>
<proteinExistence type="inferred from homology"/>
<dbReference type="InterPro" id="IPR014032">
    <property type="entry name" value="Peptidase_A24A_bac"/>
</dbReference>
<keyword evidence="9" id="KW-0511">Multifunctional enzyme</keyword>
<evidence type="ECO:0000256" key="2">
    <source>
        <dbReference type="ARBA" id="ARBA00005801"/>
    </source>
</evidence>
<dbReference type="GO" id="GO:0004190">
    <property type="term" value="F:aspartic-type endopeptidase activity"/>
    <property type="evidence" value="ECO:0007669"/>
    <property type="project" value="UniProtKB-EC"/>
</dbReference>
<dbReference type="InterPro" id="IPR000045">
    <property type="entry name" value="Prepilin_IV_endopep_pep"/>
</dbReference>
<evidence type="ECO:0000256" key="9">
    <source>
        <dbReference type="RuleBase" id="RU003794"/>
    </source>
</evidence>
<feature type="domain" description="Prepilin peptidase A24 N-terminal" evidence="12">
    <location>
        <begin position="25"/>
        <end position="130"/>
    </location>
</feature>
<keyword evidence="5 9" id="KW-0812">Transmembrane</keyword>
<keyword evidence="7 10" id="KW-0472">Membrane</keyword>
<evidence type="ECO:0000259" key="12">
    <source>
        <dbReference type="Pfam" id="PF06750"/>
    </source>
</evidence>
<evidence type="ECO:0000256" key="10">
    <source>
        <dbReference type="SAM" id="Phobius"/>
    </source>
</evidence>
<keyword evidence="4" id="KW-0997">Cell inner membrane</keyword>
<dbReference type="PANTHER" id="PTHR30487">
    <property type="entry name" value="TYPE 4 PREPILIN-LIKE PROTEINS LEADER PEPTIDE-PROCESSING ENZYME"/>
    <property type="match status" value="1"/>
</dbReference>
<dbReference type="GO" id="GO:0006465">
    <property type="term" value="P:signal peptide processing"/>
    <property type="evidence" value="ECO:0007669"/>
    <property type="project" value="TreeGrafter"/>
</dbReference>
<accession>A0A1V0M5I5</accession>
<keyword evidence="13" id="KW-0614">Plasmid</keyword>
<evidence type="ECO:0000313" key="13">
    <source>
        <dbReference type="EMBL" id="ARD70158.1"/>
    </source>
</evidence>
<organism evidence="13">
    <name type="scientific">Pseudomonas aeruginosa</name>
    <dbReference type="NCBI Taxonomy" id="287"/>
    <lineage>
        <taxon>Bacteria</taxon>
        <taxon>Pseudomonadati</taxon>
        <taxon>Pseudomonadota</taxon>
        <taxon>Gammaproteobacteria</taxon>
        <taxon>Pseudomonadales</taxon>
        <taxon>Pseudomonadaceae</taxon>
        <taxon>Pseudomonas</taxon>
    </lineage>
</organism>
<dbReference type="GO" id="GO:0008168">
    <property type="term" value="F:methyltransferase activity"/>
    <property type="evidence" value="ECO:0007669"/>
    <property type="project" value="UniProtKB-KW"/>
</dbReference>
<evidence type="ECO:0000256" key="1">
    <source>
        <dbReference type="ARBA" id="ARBA00004429"/>
    </source>
</evidence>
<dbReference type="PRINTS" id="PR00864">
    <property type="entry name" value="PREPILNPTASE"/>
</dbReference>
<dbReference type="GO" id="GO:0005886">
    <property type="term" value="C:plasma membrane"/>
    <property type="evidence" value="ECO:0007669"/>
    <property type="project" value="UniProtKB-SubCell"/>
</dbReference>
<dbReference type="EC" id="3.4.23.43" evidence="9"/>
<comment type="catalytic activity">
    <reaction evidence="9">
        <text>Typically cleaves a -Gly-|-Phe- bond to release an N-terminal, basic peptide of 5-8 residues from type IV prepilin, and then N-methylates the new N-terminal amino group, the methyl donor being S-adenosyl-L-methionine.</text>
        <dbReference type="EC" id="3.4.23.43"/>
    </reaction>
</comment>
<evidence type="ECO:0000256" key="8">
    <source>
        <dbReference type="RuleBase" id="RU003793"/>
    </source>
</evidence>
<keyword evidence="3" id="KW-1003">Cell membrane</keyword>
<feature type="transmembrane region" description="Helical" evidence="10">
    <location>
        <begin position="259"/>
        <end position="277"/>
    </location>
</feature>
<evidence type="ECO:0000256" key="4">
    <source>
        <dbReference type="ARBA" id="ARBA00022519"/>
    </source>
</evidence>
<evidence type="ECO:0000259" key="11">
    <source>
        <dbReference type="Pfam" id="PF01478"/>
    </source>
</evidence>
<evidence type="ECO:0000256" key="3">
    <source>
        <dbReference type="ARBA" id="ARBA00022475"/>
    </source>
</evidence>
<dbReference type="EC" id="2.1.1.-" evidence="9"/>
<dbReference type="PANTHER" id="PTHR30487:SF0">
    <property type="entry name" value="PREPILIN LEADER PEPTIDASE_N-METHYLTRANSFERASE-RELATED"/>
    <property type="match status" value="1"/>
</dbReference>
<comment type="function">
    <text evidence="9">Plays an essential role in type IV pili and type II pseudopili formation by proteolytically removing the leader sequence from substrate proteins and subsequently monomethylating the alpha-amino group of the newly exposed N-terminal phenylalanine.</text>
</comment>
<dbReference type="Pfam" id="PF01478">
    <property type="entry name" value="Peptidase_A24"/>
    <property type="match status" value="1"/>
</dbReference>
<name>A0A1V0M5I5_PSEAI</name>
<feature type="transmembrane region" description="Helical" evidence="10">
    <location>
        <begin position="186"/>
        <end position="207"/>
    </location>
</feature>
<comment type="subcellular location">
    <subcellularLocation>
        <location evidence="1">Cell inner membrane</location>
        <topology evidence="1">Multi-pass membrane protein</topology>
    </subcellularLocation>
    <subcellularLocation>
        <location evidence="9">Cell membrane</location>
        <topology evidence="9">Multi-pass membrane protein</topology>
    </subcellularLocation>
</comment>
<dbReference type="Pfam" id="PF06750">
    <property type="entry name" value="A24_N_bact"/>
    <property type="match status" value="1"/>
</dbReference>
<dbReference type="GO" id="GO:0032259">
    <property type="term" value="P:methylation"/>
    <property type="evidence" value="ECO:0007669"/>
    <property type="project" value="UniProtKB-KW"/>
</dbReference>
<sequence>MGVCHSVIEILQADQELFIGIVALVSLMVGSFLNVVAYRLPIMLERAWTIEAQECLGLPSSEPVGRFTLSSPSSACPNCGHKIRPWENLPVVSYIALRGKCSGCGTKISITYPAVELATVLLSASLAWHYGVTPAACAAIVLLWMLIALCLIDLKVMLLPDAITLPALWLGLVANYFGVFASLHDAVAGAVVGYMTFWTIGKLFYVVRGVEGLGQGDYKLFALFGAWGGWQVLPATLLIASVTTAAVGMAIRLGRKDRYLPFGPGLIVGGVITLVFGSEINHWLLYR</sequence>
<comment type="similarity">
    <text evidence="2 8">Belongs to the peptidase A24 family.</text>
</comment>
<keyword evidence="9" id="KW-0489">Methyltransferase</keyword>
<keyword evidence="9" id="KW-0645">Protease</keyword>
<evidence type="ECO:0000256" key="7">
    <source>
        <dbReference type="ARBA" id="ARBA00023136"/>
    </source>
</evidence>
<dbReference type="InterPro" id="IPR010627">
    <property type="entry name" value="Prepilin_pept_A24_N"/>
</dbReference>
<feature type="transmembrane region" description="Helical" evidence="10">
    <location>
        <begin position="135"/>
        <end position="156"/>
    </location>
</feature>
<keyword evidence="9" id="KW-0378">Hydrolase</keyword>
<dbReference type="Gene3D" id="1.20.120.1220">
    <property type="match status" value="1"/>
</dbReference>
<feature type="transmembrane region" description="Helical" evidence="10">
    <location>
        <begin position="17"/>
        <end position="38"/>
    </location>
</feature>
<keyword evidence="9" id="KW-0808">Transferase</keyword>
<geneLocation type="plasmid" evidence="13">
    <name>pJB37</name>
</geneLocation>
<evidence type="ECO:0000256" key="5">
    <source>
        <dbReference type="ARBA" id="ARBA00022692"/>
    </source>
</evidence>
<feature type="transmembrane region" description="Helical" evidence="10">
    <location>
        <begin position="162"/>
        <end position="179"/>
    </location>
</feature>
<reference evidence="13" key="1">
    <citation type="submission" date="2017-01" db="EMBL/GenBank/DDBJ databases">
        <title>Complete nucleotide sequence of an IncP-2 blaVIM-2-harboring megaplasmid from Pseudomonas aeruginosa.</title>
        <authorList>
            <person name="Botelho J."/>
            <person name="Grosso F."/>
            <person name="Mabrouk A."/>
            <person name="Peixe L."/>
        </authorList>
    </citation>
    <scope>NUCLEOTIDE SEQUENCE</scope>
    <source>
        <strain evidence="13">FFUP_PS_37</strain>
        <plasmid evidence="13">pJB37</plasmid>
    </source>
</reference>
<dbReference type="AlphaFoldDB" id="A0A1V0M5I5"/>